<dbReference type="InterPro" id="IPR045863">
    <property type="entry name" value="CorA_TM1_TM2"/>
</dbReference>
<accession>A0AAN6XJE0</accession>
<dbReference type="GO" id="GO:0016020">
    <property type="term" value="C:membrane"/>
    <property type="evidence" value="ECO:0007669"/>
    <property type="project" value="UniProtKB-SubCell"/>
</dbReference>
<evidence type="ECO:0000256" key="1">
    <source>
        <dbReference type="ARBA" id="ARBA00004141"/>
    </source>
</evidence>
<feature type="transmembrane region" description="Helical" evidence="5">
    <location>
        <begin position="365"/>
        <end position="389"/>
    </location>
</feature>
<keyword evidence="7" id="KW-1185">Reference proteome</keyword>
<sequence length="440" mass="49450">MSPDYPSCKLPTSSIGPKIAVCRVANSKNLSPCSLSSRHDARGSRHNPANLQKLPFTMEGFQQIAATLPLHGDTARIINRSDMPVFEEIDLFSTKGDKIYYCCRTSGAWPGDLAISSVFDPKTGLTSGVVFGCSDDVTEDIAGRIENSENAWTHPMLSVGILVEIERSRHMKLVQDRLFELLQHVQKMTQSQEILPTSQLVHENYSVELWIKVSQLKLGLIAWRSQLANMDAHILELEEIVLLGLSEEDKLNTLLSSMDMDNSTDSGKSFHLGKLASHTKSQFFSGPKSETEWRVGAREEGRRIQKRLKEIISEYDCKIRECSMVLDGVSLSAQLSWNQIGFQDTRTNLKIAAATRQDGNQMRMIAFLTMIFLPATFLASVFSMTFFNWDAPEGEQIVSPYVWIYPVVVIGVTAVVIGTWYYLTKRRCSSGKKWDHQELV</sequence>
<evidence type="ECO:0000313" key="7">
    <source>
        <dbReference type="Proteomes" id="UP001303160"/>
    </source>
</evidence>
<protein>
    <submittedName>
        <fullName evidence="6">Uncharacterized protein</fullName>
    </submittedName>
</protein>
<reference evidence="6" key="1">
    <citation type="journal article" date="2023" name="Mol. Phylogenet. Evol.">
        <title>Genome-scale phylogeny and comparative genomics of the fungal order Sordariales.</title>
        <authorList>
            <person name="Hensen N."/>
            <person name="Bonometti L."/>
            <person name="Westerberg I."/>
            <person name="Brannstrom I.O."/>
            <person name="Guillou S."/>
            <person name="Cros-Aarteil S."/>
            <person name="Calhoun S."/>
            <person name="Haridas S."/>
            <person name="Kuo A."/>
            <person name="Mondo S."/>
            <person name="Pangilinan J."/>
            <person name="Riley R."/>
            <person name="LaButti K."/>
            <person name="Andreopoulos B."/>
            <person name="Lipzen A."/>
            <person name="Chen C."/>
            <person name="Yan M."/>
            <person name="Daum C."/>
            <person name="Ng V."/>
            <person name="Clum A."/>
            <person name="Steindorff A."/>
            <person name="Ohm R.A."/>
            <person name="Martin F."/>
            <person name="Silar P."/>
            <person name="Natvig D.O."/>
            <person name="Lalanne C."/>
            <person name="Gautier V."/>
            <person name="Ament-Velasquez S.L."/>
            <person name="Kruys A."/>
            <person name="Hutchinson M.I."/>
            <person name="Powell A.J."/>
            <person name="Barry K."/>
            <person name="Miller A.N."/>
            <person name="Grigoriev I.V."/>
            <person name="Debuchy R."/>
            <person name="Gladieux P."/>
            <person name="Hiltunen Thoren M."/>
            <person name="Johannesson H."/>
        </authorList>
    </citation>
    <scope>NUCLEOTIDE SEQUENCE</scope>
    <source>
        <strain evidence="6">CBS 315.58</strain>
    </source>
</reference>
<dbReference type="Proteomes" id="UP001303160">
    <property type="component" value="Unassembled WGS sequence"/>
</dbReference>
<organism evidence="6 7">
    <name type="scientific">Triangularia verruculosa</name>
    <dbReference type="NCBI Taxonomy" id="2587418"/>
    <lineage>
        <taxon>Eukaryota</taxon>
        <taxon>Fungi</taxon>
        <taxon>Dikarya</taxon>
        <taxon>Ascomycota</taxon>
        <taxon>Pezizomycotina</taxon>
        <taxon>Sordariomycetes</taxon>
        <taxon>Sordariomycetidae</taxon>
        <taxon>Sordariales</taxon>
        <taxon>Podosporaceae</taxon>
        <taxon>Triangularia</taxon>
    </lineage>
</organism>
<evidence type="ECO:0000256" key="5">
    <source>
        <dbReference type="SAM" id="Phobius"/>
    </source>
</evidence>
<reference evidence="6" key="2">
    <citation type="submission" date="2023-05" db="EMBL/GenBank/DDBJ databases">
        <authorList>
            <consortium name="Lawrence Berkeley National Laboratory"/>
            <person name="Steindorff A."/>
            <person name="Hensen N."/>
            <person name="Bonometti L."/>
            <person name="Westerberg I."/>
            <person name="Brannstrom I.O."/>
            <person name="Guillou S."/>
            <person name="Cros-Aarteil S."/>
            <person name="Calhoun S."/>
            <person name="Haridas S."/>
            <person name="Kuo A."/>
            <person name="Mondo S."/>
            <person name="Pangilinan J."/>
            <person name="Riley R."/>
            <person name="Labutti K."/>
            <person name="Andreopoulos B."/>
            <person name="Lipzen A."/>
            <person name="Chen C."/>
            <person name="Yanf M."/>
            <person name="Daum C."/>
            <person name="Ng V."/>
            <person name="Clum A."/>
            <person name="Ohm R."/>
            <person name="Martin F."/>
            <person name="Silar P."/>
            <person name="Natvig D."/>
            <person name="Lalanne C."/>
            <person name="Gautier V."/>
            <person name="Ament-Velasquez S.L."/>
            <person name="Kruys A."/>
            <person name="Hutchinson M.I."/>
            <person name="Powell A.J."/>
            <person name="Barry K."/>
            <person name="Miller A.N."/>
            <person name="Grigoriev I.V."/>
            <person name="Debuchy R."/>
            <person name="Gladieux P."/>
            <person name="Thoren M.H."/>
            <person name="Johannesson H."/>
        </authorList>
    </citation>
    <scope>NUCLEOTIDE SEQUENCE</scope>
    <source>
        <strain evidence="6">CBS 315.58</strain>
    </source>
</reference>
<feature type="transmembrane region" description="Helical" evidence="5">
    <location>
        <begin position="401"/>
        <end position="423"/>
    </location>
</feature>
<evidence type="ECO:0000256" key="4">
    <source>
        <dbReference type="ARBA" id="ARBA00023136"/>
    </source>
</evidence>
<dbReference type="EMBL" id="MU863902">
    <property type="protein sequence ID" value="KAK4201888.1"/>
    <property type="molecule type" value="Genomic_DNA"/>
</dbReference>
<evidence type="ECO:0000256" key="2">
    <source>
        <dbReference type="ARBA" id="ARBA00022692"/>
    </source>
</evidence>
<evidence type="ECO:0000256" key="3">
    <source>
        <dbReference type="ARBA" id="ARBA00022989"/>
    </source>
</evidence>
<dbReference type="AlphaFoldDB" id="A0AAN6XJE0"/>
<dbReference type="SUPFAM" id="SSF144083">
    <property type="entry name" value="Magnesium transport protein CorA, transmembrane region"/>
    <property type="match status" value="1"/>
</dbReference>
<evidence type="ECO:0000313" key="6">
    <source>
        <dbReference type="EMBL" id="KAK4201888.1"/>
    </source>
</evidence>
<comment type="caution">
    <text evidence="6">The sequence shown here is derived from an EMBL/GenBank/DDBJ whole genome shotgun (WGS) entry which is preliminary data.</text>
</comment>
<dbReference type="Gene3D" id="1.20.58.340">
    <property type="entry name" value="Magnesium transport protein CorA, transmembrane region"/>
    <property type="match status" value="1"/>
</dbReference>
<name>A0AAN6XJE0_9PEZI</name>
<keyword evidence="2 5" id="KW-0812">Transmembrane</keyword>
<gene>
    <name evidence="6" type="ORF">QBC40DRAFT_170522</name>
</gene>
<keyword evidence="4 5" id="KW-0472">Membrane</keyword>
<keyword evidence="3 5" id="KW-1133">Transmembrane helix</keyword>
<proteinExistence type="predicted"/>
<comment type="subcellular location">
    <subcellularLocation>
        <location evidence="1">Membrane</location>
        <topology evidence="1">Multi-pass membrane protein</topology>
    </subcellularLocation>
</comment>